<evidence type="ECO:0000256" key="9">
    <source>
        <dbReference type="SAM" id="Phobius"/>
    </source>
</evidence>
<keyword evidence="7 9" id="KW-1133">Transmembrane helix</keyword>
<evidence type="ECO:0000256" key="5">
    <source>
        <dbReference type="ARBA" id="ARBA00022692"/>
    </source>
</evidence>
<keyword evidence="11" id="KW-1185">Reference proteome</keyword>
<comment type="similarity">
    <text evidence="2">Belongs to the amino acid-polyamine-organocation (APC) superfamily. Basic amino acid/polyamine antiporter (APA) (TC 2.A.3.2) family.</text>
</comment>
<comment type="caution">
    <text evidence="10">The sequence shown here is derived from an EMBL/GenBank/DDBJ whole genome shotgun (WGS) entry which is preliminary data.</text>
</comment>
<evidence type="ECO:0000256" key="4">
    <source>
        <dbReference type="ARBA" id="ARBA00022475"/>
    </source>
</evidence>
<feature type="transmembrane region" description="Helical" evidence="9">
    <location>
        <begin position="207"/>
        <end position="224"/>
    </location>
</feature>
<accession>A0ABT5KN74</accession>
<dbReference type="InterPro" id="IPR004754">
    <property type="entry name" value="Amino_acid_antiprt"/>
</dbReference>
<dbReference type="PANTHER" id="PTHR42770:SF4">
    <property type="entry name" value="ARGININE_ORNITHINE ANTIPORTER-RELATED"/>
    <property type="match status" value="1"/>
</dbReference>
<feature type="transmembrane region" description="Helical" evidence="9">
    <location>
        <begin position="166"/>
        <end position="187"/>
    </location>
</feature>
<feature type="transmembrane region" description="Helical" evidence="9">
    <location>
        <begin position="236"/>
        <end position="260"/>
    </location>
</feature>
<feature type="transmembrane region" description="Helical" evidence="9">
    <location>
        <begin position="333"/>
        <end position="355"/>
    </location>
</feature>
<proteinExistence type="inferred from homology"/>
<sequence>MSEPQDRQLSRGALIALVVGSMIGAGIFTLPAAFARSTGALGALIAWAIAGSGMLMLAFVFQNLSRRKPELDAGIYAYAKAGFGNYLGFSSAFGYWIACCLADVACLILIKATLGQFWTAFGDGSTPLAILSASLIVWAVHLLVLRGVKEAAALNTIATVAKLVPIAIFVWVVIAGFNADVFALNFWGGDAGTSGSLSSVASQVRQTMLVTVFVFVGIEGASVYSRYAKDRNDVGIATVLGFLGVLCLLVLVTVFSYGILLRPDLAALATPSMAGVMEAIVGPWGRVFVSIGLLISIAGNYLSWSLLAAEVLHSAAKNDTMPKRLARENKNGVPYVALWLTNLVIQLFLLVTWFAEHAFTVALKMTSAMTLLPYLLVAAYGFKLARSGEAYAPDEPGRRRDAWVAALAALYAAAMLIAGGAKFLLLAALLYAPGSWLYFYARREQGLHVFTPAEKFVFGTLCLAASAGLYALLSGALTI</sequence>
<dbReference type="InterPro" id="IPR050367">
    <property type="entry name" value="APC_superfamily"/>
</dbReference>
<name>A0ABT5KN74_9BURK</name>
<evidence type="ECO:0000313" key="10">
    <source>
        <dbReference type="EMBL" id="MDC8774301.1"/>
    </source>
</evidence>
<feature type="transmembrane region" description="Helical" evidence="9">
    <location>
        <begin position="93"/>
        <end position="114"/>
    </location>
</feature>
<evidence type="ECO:0000256" key="7">
    <source>
        <dbReference type="ARBA" id="ARBA00022989"/>
    </source>
</evidence>
<keyword evidence="3" id="KW-0813">Transport</keyword>
<keyword evidence="5 9" id="KW-0812">Transmembrane</keyword>
<feature type="transmembrane region" description="Helical" evidence="9">
    <location>
        <begin position="40"/>
        <end position="61"/>
    </location>
</feature>
<dbReference type="Pfam" id="PF13520">
    <property type="entry name" value="AA_permease_2"/>
    <property type="match status" value="1"/>
</dbReference>
<protein>
    <submittedName>
        <fullName evidence="10">Basic amino acid/polyamine antiporter</fullName>
    </submittedName>
</protein>
<evidence type="ECO:0000256" key="8">
    <source>
        <dbReference type="ARBA" id="ARBA00023136"/>
    </source>
</evidence>
<dbReference type="Gene3D" id="1.20.1740.10">
    <property type="entry name" value="Amino acid/polyamine transporter I"/>
    <property type="match status" value="1"/>
</dbReference>
<dbReference type="EMBL" id="JAQQXT010000019">
    <property type="protein sequence ID" value="MDC8774301.1"/>
    <property type="molecule type" value="Genomic_DNA"/>
</dbReference>
<feature type="transmembrane region" description="Helical" evidence="9">
    <location>
        <begin position="287"/>
        <end position="312"/>
    </location>
</feature>
<dbReference type="NCBIfam" id="TIGR00905">
    <property type="entry name" value="2A0302"/>
    <property type="match status" value="1"/>
</dbReference>
<dbReference type="Proteomes" id="UP001221189">
    <property type="component" value="Unassembled WGS sequence"/>
</dbReference>
<comment type="subcellular location">
    <subcellularLocation>
        <location evidence="1">Cell membrane</location>
        <topology evidence="1">Multi-pass membrane protein</topology>
    </subcellularLocation>
</comment>
<keyword evidence="4" id="KW-1003">Cell membrane</keyword>
<evidence type="ECO:0000256" key="1">
    <source>
        <dbReference type="ARBA" id="ARBA00004651"/>
    </source>
</evidence>
<evidence type="ECO:0000256" key="2">
    <source>
        <dbReference type="ARBA" id="ARBA00008220"/>
    </source>
</evidence>
<feature type="transmembrane region" description="Helical" evidence="9">
    <location>
        <begin position="126"/>
        <end position="145"/>
    </location>
</feature>
<evidence type="ECO:0000256" key="3">
    <source>
        <dbReference type="ARBA" id="ARBA00022448"/>
    </source>
</evidence>
<organism evidence="10 11">
    <name type="scientific">Roseateles albus</name>
    <dbReference type="NCBI Taxonomy" id="2987525"/>
    <lineage>
        <taxon>Bacteria</taxon>
        <taxon>Pseudomonadati</taxon>
        <taxon>Pseudomonadota</taxon>
        <taxon>Betaproteobacteria</taxon>
        <taxon>Burkholderiales</taxon>
        <taxon>Sphaerotilaceae</taxon>
        <taxon>Roseateles</taxon>
    </lineage>
</organism>
<dbReference type="PIRSF" id="PIRSF006060">
    <property type="entry name" value="AA_transporter"/>
    <property type="match status" value="1"/>
</dbReference>
<evidence type="ECO:0000256" key="6">
    <source>
        <dbReference type="ARBA" id="ARBA00022970"/>
    </source>
</evidence>
<gene>
    <name evidence="10" type="ORF">PRZ03_22280</name>
</gene>
<feature type="transmembrane region" description="Helical" evidence="9">
    <location>
        <begin position="403"/>
        <end position="432"/>
    </location>
</feature>
<dbReference type="RefSeq" id="WP_273602322.1">
    <property type="nucleotide sequence ID" value="NZ_JAQQXT010000019.1"/>
</dbReference>
<keyword evidence="6" id="KW-0029">Amino-acid transport</keyword>
<feature type="transmembrane region" description="Helical" evidence="9">
    <location>
        <begin position="456"/>
        <end position="477"/>
    </location>
</feature>
<evidence type="ECO:0000313" key="11">
    <source>
        <dbReference type="Proteomes" id="UP001221189"/>
    </source>
</evidence>
<feature type="transmembrane region" description="Helical" evidence="9">
    <location>
        <begin position="361"/>
        <end position="382"/>
    </location>
</feature>
<feature type="transmembrane region" description="Helical" evidence="9">
    <location>
        <begin position="12"/>
        <end position="34"/>
    </location>
</feature>
<keyword evidence="8 9" id="KW-0472">Membrane</keyword>
<dbReference type="InterPro" id="IPR002293">
    <property type="entry name" value="AA/rel_permease1"/>
</dbReference>
<reference evidence="10 11" key="1">
    <citation type="submission" date="2022-10" db="EMBL/GenBank/DDBJ databases">
        <title>Paucibacter sp. hw1 Genome sequencing.</title>
        <authorList>
            <person name="Park S."/>
        </authorList>
    </citation>
    <scope>NUCLEOTIDE SEQUENCE [LARGE SCALE GENOMIC DNA]</scope>
    <source>
        <strain evidence="11">hw1</strain>
    </source>
</reference>
<dbReference type="PANTHER" id="PTHR42770">
    <property type="entry name" value="AMINO ACID TRANSPORTER-RELATED"/>
    <property type="match status" value="1"/>
</dbReference>